<dbReference type="Proteomes" id="UP000277256">
    <property type="component" value="Unassembled WGS sequence"/>
</dbReference>
<feature type="signal peptide" evidence="1">
    <location>
        <begin position="1"/>
        <end position="23"/>
    </location>
</feature>
<comment type="caution">
    <text evidence="2">The sequence shown here is derived from an EMBL/GenBank/DDBJ whole genome shotgun (WGS) entry which is preliminary data.</text>
</comment>
<reference evidence="2 3" key="1">
    <citation type="submission" date="2018-12" db="EMBL/GenBank/DDBJ databases">
        <title>Glycomyces sp. YIM 121974 draft genome.</title>
        <authorList>
            <person name="Li Q."/>
        </authorList>
    </citation>
    <scope>NUCLEOTIDE SEQUENCE [LARGE SCALE GENOMIC DNA]</scope>
    <source>
        <strain evidence="2 3">YIM 121974</strain>
    </source>
</reference>
<evidence type="ECO:0000313" key="2">
    <source>
        <dbReference type="EMBL" id="RRS01704.1"/>
    </source>
</evidence>
<gene>
    <name evidence="2" type="ORF">EIW28_02795</name>
</gene>
<accession>A0A426V468</accession>
<sequence length="377" mass="42331">MFRKRTAALLVLPLAAAGCSWFAPEEEDLDFAEYEQQLTESYNESVRLSAELDAAEARIVQECLEAQGFTLHATLELEGVPDEGERETFLDAAPFEEFLPTVEQAQRRGFWQWTQVGDPESVEDGDALAAEWEEYRAQTGQIMVTGQDLAEGDPFYDLSYEEQWDWYVAYGGEPWAEWAHPELIGVEVEEGGVRDGGDPPPVEGCRLQMLEAVYGELDEGDDGTSIRPEQPFGDWILMNERYAEDTADAEGALLDCLEGRGMPGWEFFDGKLLVYEYLFSAGEGDSPIHSYSDAGTPWPDPPSDVPGPDDVQGWLDFERALAVDFAECGDESGYRGAAVHAWQQAQLRYYLEIEDEVFAWHEEMRELITKAQNVIEG</sequence>
<name>A0A426V468_9ACTN</name>
<dbReference type="OrthoDB" id="5175505at2"/>
<protein>
    <submittedName>
        <fullName evidence="2">Uncharacterized protein</fullName>
    </submittedName>
</protein>
<dbReference type="RefSeq" id="WP_125246181.1">
    <property type="nucleotide sequence ID" value="NZ_RSEB01000001.1"/>
</dbReference>
<keyword evidence="1" id="KW-0732">Signal</keyword>
<dbReference type="EMBL" id="RSEB01000001">
    <property type="protein sequence ID" value="RRS01704.1"/>
    <property type="molecule type" value="Genomic_DNA"/>
</dbReference>
<dbReference type="PROSITE" id="PS51257">
    <property type="entry name" value="PROKAR_LIPOPROTEIN"/>
    <property type="match status" value="1"/>
</dbReference>
<proteinExistence type="predicted"/>
<organism evidence="2 3">
    <name type="scientific">Glycomyces terrestris</name>
    <dbReference type="NCBI Taxonomy" id="2493553"/>
    <lineage>
        <taxon>Bacteria</taxon>
        <taxon>Bacillati</taxon>
        <taxon>Actinomycetota</taxon>
        <taxon>Actinomycetes</taxon>
        <taxon>Glycomycetales</taxon>
        <taxon>Glycomycetaceae</taxon>
        <taxon>Glycomyces</taxon>
    </lineage>
</organism>
<feature type="chain" id="PRO_5019244836" evidence="1">
    <location>
        <begin position="24"/>
        <end position="377"/>
    </location>
</feature>
<keyword evidence="3" id="KW-1185">Reference proteome</keyword>
<evidence type="ECO:0000256" key="1">
    <source>
        <dbReference type="SAM" id="SignalP"/>
    </source>
</evidence>
<evidence type="ECO:0000313" key="3">
    <source>
        <dbReference type="Proteomes" id="UP000277256"/>
    </source>
</evidence>
<dbReference type="AlphaFoldDB" id="A0A426V468"/>